<evidence type="ECO:0000256" key="1">
    <source>
        <dbReference type="SAM" id="MobiDB-lite"/>
    </source>
</evidence>
<comment type="caution">
    <text evidence="2">The sequence shown here is derived from an EMBL/GenBank/DDBJ whole genome shotgun (WGS) entry which is preliminary data.</text>
</comment>
<dbReference type="Proteomes" id="UP000295264">
    <property type="component" value="Unassembled WGS sequence"/>
</dbReference>
<name>A0A484GGC8_SOUCH</name>
<sequence length="46" mass="4924">MRSRNRKVNRGSGSSPGRSDGSSRGKGSSAGGSQGCRWRGWRHCNC</sequence>
<gene>
    <name evidence="2" type="ORF">DBR06_SOUSAS10710062</name>
</gene>
<dbReference type="EMBL" id="QWLN02009280">
    <property type="protein sequence ID" value="TEA34508.1"/>
    <property type="molecule type" value="Genomic_DNA"/>
</dbReference>
<evidence type="ECO:0000313" key="3">
    <source>
        <dbReference type="Proteomes" id="UP000295264"/>
    </source>
</evidence>
<protein>
    <submittedName>
        <fullName evidence="2">Uncharacterized protein</fullName>
    </submittedName>
</protein>
<feature type="compositionally biased region" description="Low complexity" evidence="1">
    <location>
        <begin position="10"/>
        <end position="27"/>
    </location>
</feature>
<keyword evidence="3" id="KW-1185">Reference proteome</keyword>
<evidence type="ECO:0000313" key="2">
    <source>
        <dbReference type="EMBL" id="TEA34508.1"/>
    </source>
</evidence>
<feature type="region of interest" description="Disordered" evidence="1">
    <location>
        <begin position="1"/>
        <end position="36"/>
    </location>
</feature>
<organism evidence="2 3">
    <name type="scientific">Sousa chinensis</name>
    <name type="common">Indo-pacific humpbacked dolphin</name>
    <name type="synonym">Steno chinensis</name>
    <dbReference type="NCBI Taxonomy" id="103600"/>
    <lineage>
        <taxon>Eukaryota</taxon>
        <taxon>Metazoa</taxon>
        <taxon>Chordata</taxon>
        <taxon>Craniata</taxon>
        <taxon>Vertebrata</taxon>
        <taxon>Euteleostomi</taxon>
        <taxon>Mammalia</taxon>
        <taxon>Eutheria</taxon>
        <taxon>Laurasiatheria</taxon>
        <taxon>Artiodactyla</taxon>
        <taxon>Whippomorpha</taxon>
        <taxon>Cetacea</taxon>
        <taxon>Odontoceti</taxon>
        <taxon>Delphinidae</taxon>
        <taxon>Sousa</taxon>
    </lineage>
</organism>
<reference evidence="2 3" key="1">
    <citation type="journal article" date="2018" name="Genomics">
        <title>Molecular footprints of inshore aquatic adaptation in Indo-Pacific humpback dolphin (Sousa chinensis).</title>
        <authorList>
            <person name="Ming Y."/>
            <person name="Jian J."/>
            <person name="Yu F."/>
            <person name="Yu X."/>
            <person name="Wang J."/>
            <person name="Liu W."/>
        </authorList>
    </citation>
    <scope>NUCLEOTIDE SEQUENCE [LARGE SCALE GENOMIC DNA]</scope>
    <source>
        <strain evidence="2">MY-2018</strain>
        <tissue evidence="2">Skin</tissue>
    </source>
</reference>
<proteinExistence type="predicted"/>
<accession>A0A484GGC8</accession>
<dbReference type="AlphaFoldDB" id="A0A484GGC8"/>